<keyword evidence="6 8" id="KW-0472">Membrane</keyword>
<feature type="transmembrane region" description="Helical" evidence="8">
    <location>
        <begin position="147"/>
        <end position="168"/>
    </location>
</feature>
<dbReference type="Proteomes" id="UP000464262">
    <property type="component" value="Chromosome 2"/>
</dbReference>
<feature type="transmembrane region" description="Helical" evidence="8">
    <location>
        <begin position="17"/>
        <end position="37"/>
    </location>
</feature>
<evidence type="ECO:0000313" key="10">
    <source>
        <dbReference type="Proteomes" id="UP000464262"/>
    </source>
</evidence>
<comment type="similarity">
    <text evidence="2 7">Belongs to the MIP/aquaporin (TC 1.A.8) family.</text>
</comment>
<dbReference type="PANTHER" id="PTHR43829">
    <property type="entry name" value="AQUAPORIN OR AQUAGLYCEROPORIN RELATED"/>
    <property type="match status" value="1"/>
</dbReference>
<feature type="transmembrane region" description="Helical" evidence="8">
    <location>
        <begin position="43"/>
        <end position="67"/>
    </location>
</feature>
<feature type="transmembrane region" description="Helical" evidence="8">
    <location>
        <begin position="88"/>
        <end position="110"/>
    </location>
</feature>
<dbReference type="RefSeq" id="WP_164650340.1">
    <property type="nucleotide sequence ID" value="NZ_CP047476.1"/>
</dbReference>
<evidence type="ECO:0000256" key="5">
    <source>
        <dbReference type="ARBA" id="ARBA00022989"/>
    </source>
</evidence>
<dbReference type="PRINTS" id="PR00783">
    <property type="entry name" value="MINTRINSICP"/>
</dbReference>
<evidence type="ECO:0000256" key="1">
    <source>
        <dbReference type="ARBA" id="ARBA00004141"/>
    </source>
</evidence>
<organism evidence="9 10">
    <name type="scientific">Vibrio astriarenae</name>
    <dbReference type="NCBI Taxonomy" id="1481923"/>
    <lineage>
        <taxon>Bacteria</taxon>
        <taxon>Pseudomonadati</taxon>
        <taxon>Pseudomonadota</taxon>
        <taxon>Gammaproteobacteria</taxon>
        <taxon>Vibrionales</taxon>
        <taxon>Vibrionaceae</taxon>
        <taxon>Vibrio</taxon>
    </lineage>
</organism>
<dbReference type="Gene3D" id="1.20.1080.10">
    <property type="entry name" value="Glycerol uptake facilitator protein"/>
    <property type="match status" value="1"/>
</dbReference>
<keyword evidence="3 7" id="KW-0813">Transport</keyword>
<reference evidence="9 10" key="1">
    <citation type="submission" date="2020-01" db="EMBL/GenBank/DDBJ databases">
        <title>Whole genome and functional gene identification of agarase of Vibrio HN897.</title>
        <authorList>
            <person name="Liu Y."/>
            <person name="Zhao Z."/>
        </authorList>
    </citation>
    <scope>NUCLEOTIDE SEQUENCE [LARGE SCALE GENOMIC DNA]</scope>
    <source>
        <strain evidence="9 10">HN897</strain>
    </source>
</reference>
<evidence type="ECO:0000256" key="7">
    <source>
        <dbReference type="RuleBase" id="RU000477"/>
    </source>
</evidence>
<dbReference type="NCBIfam" id="TIGR00861">
    <property type="entry name" value="MIP"/>
    <property type="match status" value="1"/>
</dbReference>
<dbReference type="AlphaFoldDB" id="A0A7Z2T708"/>
<evidence type="ECO:0000256" key="3">
    <source>
        <dbReference type="ARBA" id="ARBA00022448"/>
    </source>
</evidence>
<evidence type="ECO:0000256" key="8">
    <source>
        <dbReference type="SAM" id="Phobius"/>
    </source>
</evidence>
<dbReference type="Pfam" id="PF00230">
    <property type="entry name" value="MIP"/>
    <property type="match status" value="1"/>
</dbReference>
<evidence type="ECO:0000313" key="9">
    <source>
        <dbReference type="EMBL" id="QIA65440.1"/>
    </source>
</evidence>
<dbReference type="PROSITE" id="PS00221">
    <property type="entry name" value="MIP"/>
    <property type="match status" value="1"/>
</dbReference>
<feature type="transmembrane region" description="Helical" evidence="8">
    <location>
        <begin position="231"/>
        <end position="253"/>
    </location>
</feature>
<dbReference type="InterPro" id="IPR050363">
    <property type="entry name" value="MIP/Aquaporin"/>
</dbReference>
<dbReference type="GO" id="GO:0015254">
    <property type="term" value="F:glycerol channel activity"/>
    <property type="evidence" value="ECO:0007669"/>
    <property type="project" value="TreeGrafter"/>
</dbReference>
<dbReference type="InterPro" id="IPR023271">
    <property type="entry name" value="Aquaporin-like"/>
</dbReference>
<evidence type="ECO:0000256" key="4">
    <source>
        <dbReference type="ARBA" id="ARBA00022692"/>
    </source>
</evidence>
<evidence type="ECO:0000256" key="6">
    <source>
        <dbReference type="ARBA" id="ARBA00023136"/>
    </source>
</evidence>
<dbReference type="CDD" id="cd00333">
    <property type="entry name" value="MIP"/>
    <property type="match status" value="1"/>
</dbReference>
<accession>A0A7Z2T708</accession>
<evidence type="ECO:0000256" key="2">
    <source>
        <dbReference type="ARBA" id="ARBA00006175"/>
    </source>
</evidence>
<feature type="transmembrane region" description="Helical" evidence="8">
    <location>
        <begin position="180"/>
        <end position="204"/>
    </location>
</feature>
<keyword evidence="5 8" id="KW-1133">Transmembrane helix</keyword>
<dbReference type="KEGG" id="vas:GT360_18035"/>
<dbReference type="PANTHER" id="PTHR43829:SF9">
    <property type="entry name" value="AQUAPORIN-9"/>
    <property type="match status" value="1"/>
</dbReference>
<name>A0A7Z2T708_9VIBR</name>
<dbReference type="SUPFAM" id="SSF81338">
    <property type="entry name" value="Aquaporin-like"/>
    <property type="match status" value="1"/>
</dbReference>
<dbReference type="PROSITE" id="PS51257">
    <property type="entry name" value="PROKAR_LIPOPROTEIN"/>
    <property type="match status" value="1"/>
</dbReference>
<keyword evidence="4 7" id="KW-0812">Transmembrane</keyword>
<comment type="subcellular location">
    <subcellularLocation>
        <location evidence="1">Membrane</location>
        <topology evidence="1">Multi-pass membrane protein</topology>
    </subcellularLocation>
</comment>
<dbReference type="EMBL" id="CP047476">
    <property type="protein sequence ID" value="QIA65440.1"/>
    <property type="molecule type" value="Genomic_DNA"/>
</dbReference>
<keyword evidence="10" id="KW-1185">Reference proteome</keyword>
<dbReference type="InterPro" id="IPR022357">
    <property type="entry name" value="MIP_CS"/>
</dbReference>
<sequence>MNLLKDKTLFHQCVSEFLGLGIVIFFGVSCLAASVLAGMNFSLWEICIVWGVAFALGIYLSAGVSGAHLNPAVTIALWRFANFDKNKVLPYIAAQTAGAFAGAGLAFLIYHNLFDVYEMANGITRGSEASLGLASLFSTYPHADISIFQAAIVEFVITAILMLLIMALTDDGNGLPRGPLAPLLIGLLVAVIGAATAPLTGFAMNPARDFGPKVFTAMSGWGEIAFTGGHAIPYFIIPIAAPILGACAGAALYSCKPAEKADDDPVSENERVDTA</sequence>
<proteinExistence type="inferred from homology"/>
<dbReference type="GO" id="GO:0005886">
    <property type="term" value="C:plasma membrane"/>
    <property type="evidence" value="ECO:0007669"/>
    <property type="project" value="TreeGrafter"/>
</dbReference>
<gene>
    <name evidence="9" type="ORF">GT360_18035</name>
</gene>
<dbReference type="InterPro" id="IPR000425">
    <property type="entry name" value="MIP"/>
</dbReference>
<protein>
    <submittedName>
        <fullName evidence="9">MIP family channel protein</fullName>
    </submittedName>
</protein>